<dbReference type="SUPFAM" id="SSF48019">
    <property type="entry name" value="post-AAA+ oligomerization domain-like"/>
    <property type="match status" value="1"/>
</dbReference>
<keyword evidence="7" id="KW-1185">Reference proteome</keyword>
<keyword evidence="3" id="KW-0067">ATP-binding</keyword>
<feature type="domain" description="AAA+ ATPase" evidence="5">
    <location>
        <begin position="427"/>
        <end position="576"/>
    </location>
</feature>
<evidence type="ECO:0000313" key="7">
    <source>
        <dbReference type="Proteomes" id="UP000050794"/>
    </source>
</evidence>
<dbReference type="AlphaFoldDB" id="A0A183UYP6"/>
<evidence type="ECO:0000256" key="1">
    <source>
        <dbReference type="ARBA" id="ARBA00022705"/>
    </source>
</evidence>
<dbReference type="GO" id="GO:0003689">
    <property type="term" value="F:DNA clamp loader activity"/>
    <property type="evidence" value="ECO:0007669"/>
    <property type="project" value="InterPro"/>
</dbReference>
<evidence type="ECO:0000256" key="3">
    <source>
        <dbReference type="ARBA" id="ARBA00022840"/>
    </source>
</evidence>
<dbReference type="CDD" id="cd18140">
    <property type="entry name" value="HLD_clamp_RFC"/>
    <property type="match status" value="1"/>
</dbReference>
<reference evidence="8" key="1">
    <citation type="submission" date="2016-06" db="UniProtKB">
        <authorList>
            <consortium name="WormBaseParasite"/>
        </authorList>
    </citation>
    <scope>IDENTIFICATION</scope>
</reference>
<evidence type="ECO:0000313" key="6">
    <source>
        <dbReference type="EMBL" id="VDM44937.1"/>
    </source>
</evidence>
<dbReference type="WBParaSite" id="TCNE_0001361601-mRNA-1">
    <property type="protein sequence ID" value="TCNE_0001361601-mRNA-1"/>
    <property type="gene ID" value="TCNE_0001361601"/>
</dbReference>
<gene>
    <name evidence="6" type="ORF">TCNE_LOCUS13616</name>
</gene>
<dbReference type="GO" id="GO:0005524">
    <property type="term" value="F:ATP binding"/>
    <property type="evidence" value="ECO:0007669"/>
    <property type="project" value="UniProtKB-KW"/>
</dbReference>
<dbReference type="GO" id="GO:0003677">
    <property type="term" value="F:DNA binding"/>
    <property type="evidence" value="ECO:0007669"/>
    <property type="project" value="InterPro"/>
</dbReference>
<feature type="compositionally biased region" description="Basic and acidic residues" evidence="4">
    <location>
        <begin position="212"/>
        <end position="231"/>
    </location>
</feature>
<dbReference type="SMART" id="SM00382">
    <property type="entry name" value="AAA"/>
    <property type="match status" value="1"/>
</dbReference>
<dbReference type="InterPro" id="IPR003959">
    <property type="entry name" value="ATPase_AAA_core"/>
</dbReference>
<dbReference type="InterPro" id="IPR027417">
    <property type="entry name" value="P-loop_NTPase"/>
</dbReference>
<proteinExistence type="predicted"/>
<accession>A0A183UYP6</accession>
<dbReference type="Pfam" id="PF00004">
    <property type="entry name" value="AAA"/>
    <property type="match status" value="1"/>
</dbReference>
<dbReference type="Gene3D" id="3.40.50.300">
    <property type="entry name" value="P-loop containing nucleotide triphosphate hydrolases"/>
    <property type="match status" value="1"/>
</dbReference>
<feature type="region of interest" description="Disordered" evidence="4">
    <location>
        <begin position="154"/>
        <end position="349"/>
    </location>
</feature>
<feature type="compositionally biased region" description="Basic residues" evidence="4">
    <location>
        <begin position="38"/>
        <end position="47"/>
    </location>
</feature>
<reference evidence="6 7" key="2">
    <citation type="submission" date="2018-11" db="EMBL/GenBank/DDBJ databases">
        <authorList>
            <consortium name="Pathogen Informatics"/>
        </authorList>
    </citation>
    <scope>NUCLEOTIDE SEQUENCE [LARGE SCALE GENOMIC DNA]</scope>
</reference>
<dbReference type="PANTHER" id="PTHR23389:SF6">
    <property type="entry name" value="REPLICATION FACTOR C SUBUNIT 1"/>
    <property type="match status" value="1"/>
</dbReference>
<dbReference type="SUPFAM" id="SSF52540">
    <property type="entry name" value="P-loop containing nucleoside triphosphate hydrolases"/>
    <property type="match status" value="1"/>
</dbReference>
<dbReference type="InterPro" id="IPR008921">
    <property type="entry name" value="DNA_pol3_clamp-load_cplx_C"/>
</dbReference>
<feature type="region of interest" description="Disordered" evidence="4">
    <location>
        <begin position="1"/>
        <end position="141"/>
    </location>
</feature>
<dbReference type="PANTHER" id="PTHR23389">
    <property type="entry name" value="CHROMOSOME TRANSMISSION FIDELITY FACTOR 18"/>
    <property type="match status" value="1"/>
</dbReference>
<evidence type="ECO:0000313" key="8">
    <source>
        <dbReference type="WBParaSite" id="TCNE_0001361601-mRNA-1"/>
    </source>
</evidence>
<evidence type="ECO:0000256" key="2">
    <source>
        <dbReference type="ARBA" id="ARBA00022741"/>
    </source>
</evidence>
<keyword evidence="2" id="KW-0547">Nucleotide-binding</keyword>
<feature type="compositionally biased region" description="Polar residues" evidence="4">
    <location>
        <begin position="18"/>
        <end position="30"/>
    </location>
</feature>
<dbReference type="InterPro" id="IPR047854">
    <property type="entry name" value="RFC_lid"/>
</dbReference>
<dbReference type="InterPro" id="IPR003593">
    <property type="entry name" value="AAA+_ATPase"/>
</dbReference>
<feature type="compositionally biased region" description="Basic and acidic residues" evidence="4">
    <location>
        <begin position="256"/>
        <end position="292"/>
    </location>
</feature>
<dbReference type="FunFam" id="1.10.8.60:FF:000021">
    <property type="entry name" value="Replication factor C subunit 1"/>
    <property type="match status" value="1"/>
</dbReference>
<organism evidence="7 8">
    <name type="scientific">Toxocara canis</name>
    <name type="common">Canine roundworm</name>
    <dbReference type="NCBI Taxonomy" id="6265"/>
    <lineage>
        <taxon>Eukaryota</taxon>
        <taxon>Metazoa</taxon>
        <taxon>Ecdysozoa</taxon>
        <taxon>Nematoda</taxon>
        <taxon>Chromadorea</taxon>
        <taxon>Rhabditida</taxon>
        <taxon>Spirurina</taxon>
        <taxon>Ascaridomorpha</taxon>
        <taxon>Ascaridoidea</taxon>
        <taxon>Toxocaridae</taxon>
        <taxon>Toxocara</taxon>
    </lineage>
</organism>
<dbReference type="GO" id="GO:0006281">
    <property type="term" value="P:DNA repair"/>
    <property type="evidence" value="ECO:0007669"/>
    <property type="project" value="InterPro"/>
</dbReference>
<dbReference type="GO" id="GO:0006260">
    <property type="term" value="P:DNA replication"/>
    <property type="evidence" value="ECO:0007669"/>
    <property type="project" value="UniProtKB-KW"/>
</dbReference>
<dbReference type="FunFam" id="3.40.50.300:FF:000395">
    <property type="entry name" value="Replication factor C subunit 1"/>
    <property type="match status" value="1"/>
</dbReference>
<evidence type="ECO:0000259" key="5">
    <source>
        <dbReference type="SMART" id="SM00382"/>
    </source>
</evidence>
<dbReference type="CDD" id="cd00009">
    <property type="entry name" value="AAA"/>
    <property type="match status" value="1"/>
</dbReference>
<dbReference type="EMBL" id="UYWY01021809">
    <property type="protein sequence ID" value="VDM44937.1"/>
    <property type="molecule type" value="Genomic_DNA"/>
</dbReference>
<dbReference type="GO" id="GO:0016887">
    <property type="term" value="F:ATP hydrolysis activity"/>
    <property type="evidence" value="ECO:0007669"/>
    <property type="project" value="InterPro"/>
</dbReference>
<dbReference type="Proteomes" id="UP000050794">
    <property type="component" value="Unassembled WGS sequence"/>
</dbReference>
<sequence length="751" mass="84465">MKSPQKKRPENFSKRKTLTVQLSSDSNSDGENPIPASLRKRFKKAKKVRIEALSSSDDDLPPSASQARPPKRGAKISADSEKTPQMTVNRSPKKHVRGDQGHQEESSGSDSNGDFVAAPAVKKRKQTEKTSRAQPMSKIDAADFFNKFGKTDEEISKEKKQKFHKEKIESPKTHGTVETAMLKTGKKIGGHAGKGNKEDGRGVNIDACASEGSRRTPTKLDPEEDVPEKRSQLTPAKFDAGESLPEKHHAKKQLKHSPEKERKLHEAKGDEKAIVEESPSKIEDKEVLSKEKEKKHHHKHKHHEDELGTDIKHREMKHATDTNRSTPVKESNKKSPSKGTRTTPEKVMKEAKKIEKLRSDTSSKTLPWVDKYRPTSLKQLVGQNGEKSPMNKLLGWLRNWPKYHLGDAAKQKRPRPPPWMAQSDGSSFKAVLLSGPPGIGKTTCAVMACKELGLQFVEMNASDVRNKKFLEAKVAELIGCHQIDEYFVGKSKKAFITSQSRVVSVTKADELSHILIMDEVDGMSGTEDRAGLAELIQMIKETRIPIICICNDRQSPKMRSLINYCFDVRFQRPRVEQIRSRMQTIAFQEKLNLSKEQIDEVIEASNHDVRQTIYNLQLLSVSGKSADIQRKDCAVNTFEAARRILSADTSMMEKQEMFFSDYSIMPLFVQENYLALQNNKMNASQMCSAIAKAADSISQGDIIDKTIRTTGAWGLLNEQVRAFHLSSSVTVAFPHNFYARRSERRMMSMRG</sequence>
<dbReference type="Gene3D" id="1.10.8.60">
    <property type="match status" value="1"/>
</dbReference>
<dbReference type="Gene3D" id="1.20.272.10">
    <property type="match status" value="1"/>
</dbReference>
<dbReference type="GO" id="GO:0005634">
    <property type="term" value="C:nucleus"/>
    <property type="evidence" value="ECO:0007669"/>
    <property type="project" value="TreeGrafter"/>
</dbReference>
<keyword evidence="1" id="KW-0235">DNA replication</keyword>
<dbReference type="Pfam" id="PF25361">
    <property type="entry name" value="AAA_lid_RFC1"/>
    <property type="match status" value="1"/>
</dbReference>
<feature type="compositionally biased region" description="Basic residues" evidence="4">
    <location>
        <begin position="293"/>
        <end position="302"/>
    </location>
</feature>
<name>A0A183UYP6_TOXCA</name>
<protein>
    <submittedName>
        <fullName evidence="8">AAA domain-containing protein</fullName>
    </submittedName>
</protein>
<feature type="compositionally biased region" description="Basic and acidic residues" evidence="4">
    <location>
        <begin position="303"/>
        <end position="321"/>
    </location>
</feature>
<evidence type="ECO:0000256" key="4">
    <source>
        <dbReference type="SAM" id="MobiDB-lite"/>
    </source>
</evidence>
<dbReference type="GO" id="GO:0005663">
    <property type="term" value="C:DNA replication factor C complex"/>
    <property type="evidence" value="ECO:0007669"/>
    <property type="project" value="InterPro"/>
</dbReference>